<dbReference type="OrthoDB" id="10570656at2759"/>
<feature type="region of interest" description="Disordered" evidence="1">
    <location>
        <begin position="405"/>
        <end position="447"/>
    </location>
</feature>
<feature type="compositionally biased region" description="Polar residues" evidence="1">
    <location>
        <begin position="698"/>
        <end position="707"/>
    </location>
</feature>
<reference evidence="3" key="1">
    <citation type="submission" date="2022-07" db="EMBL/GenBank/DDBJ databases">
        <title>Evaluation of T. orientalis genome assembly methods using nanopore sequencing and analysis of variation between genomes.</title>
        <authorList>
            <person name="Yam J."/>
            <person name="Micallef M.L."/>
            <person name="Liu M."/>
            <person name="Djordjevic S.P."/>
            <person name="Bogema D.R."/>
            <person name="Jenkins C."/>
        </authorList>
    </citation>
    <scope>NUCLEOTIDE SEQUENCE</scope>
    <source>
        <strain evidence="3">Fish Creek</strain>
    </source>
</reference>
<dbReference type="EMBL" id="CP056068">
    <property type="protein sequence ID" value="UKJ90725.2"/>
    <property type="molecule type" value="Genomic_DNA"/>
</dbReference>
<dbReference type="Proteomes" id="UP000244803">
    <property type="component" value="Chromosome 2"/>
</dbReference>
<gene>
    <name evidence="3" type="ORF">MACJ_001659</name>
</gene>
<evidence type="ECO:0008006" key="5">
    <source>
        <dbReference type="Google" id="ProtNLM"/>
    </source>
</evidence>
<feature type="region of interest" description="Disordered" evidence="1">
    <location>
        <begin position="234"/>
        <end position="285"/>
    </location>
</feature>
<dbReference type="InterPro" id="IPR007480">
    <property type="entry name" value="DUF529"/>
</dbReference>
<feature type="compositionally biased region" description="Polar residues" evidence="1">
    <location>
        <begin position="660"/>
        <end position="669"/>
    </location>
</feature>
<accession>A0A976QSQ3</accession>
<dbReference type="Pfam" id="PF04385">
    <property type="entry name" value="FAINT"/>
    <property type="match status" value="1"/>
</dbReference>
<proteinExistence type="predicted"/>
<dbReference type="AlphaFoldDB" id="A0A976QSQ3"/>
<feature type="compositionally biased region" description="Low complexity" evidence="1">
    <location>
        <begin position="670"/>
        <end position="681"/>
    </location>
</feature>
<keyword evidence="2" id="KW-0732">Signal</keyword>
<name>A0A976QSQ3_THEOR</name>
<evidence type="ECO:0000256" key="1">
    <source>
        <dbReference type="SAM" id="MobiDB-lite"/>
    </source>
</evidence>
<evidence type="ECO:0000256" key="2">
    <source>
        <dbReference type="SAM" id="SignalP"/>
    </source>
</evidence>
<evidence type="ECO:0000313" key="4">
    <source>
        <dbReference type="Proteomes" id="UP000244803"/>
    </source>
</evidence>
<evidence type="ECO:0000313" key="3">
    <source>
        <dbReference type="EMBL" id="UKJ90725.2"/>
    </source>
</evidence>
<feature type="region of interest" description="Disordered" evidence="1">
    <location>
        <begin position="164"/>
        <end position="184"/>
    </location>
</feature>
<feature type="compositionally biased region" description="Polar residues" evidence="1">
    <location>
        <begin position="405"/>
        <end position="437"/>
    </location>
</feature>
<feature type="chain" id="PRO_5037217103" description="SfiI-subtelomeric related protein family member" evidence="2">
    <location>
        <begin position="22"/>
        <end position="707"/>
    </location>
</feature>
<feature type="signal peptide" evidence="2">
    <location>
        <begin position="1"/>
        <end position="21"/>
    </location>
</feature>
<sequence length="707" mass="77073">MFITKYLLLFFLIYGKNIVESSVTSSSDDGNFVSGADTKTVGSDRGLAAGDDAKGDSLATPELKLFKTDADGNQVEMKTNDFSQNNYSGYLIYEFKPRVECTLVKFGEAEVWKKGVDSVEEPISVSYNSDEHKVVLFDDKKSVFYKKNNSGNWVHHLTIQRNEPALTDTSGSGEGKGNTVELGSLYPESYGSTVDVTPKLVPAEEASKDKVASDGTTVELGSLYPDAGGSTVEVKAKSAAPASEDTRLTSGEPAEGDGSSTPLTTPAGYDASESSSSDPDFKLFGPDPKNPNAIVEFDSNKYDKKNPNEIRIDYYLKSDVKCTLIIFDGEEFWRHGEFNCQDHPTTFSYRNNEIIVIHLGDGFVRYDKDKHGIWNVIYTSNLKTSGEQVSDPSSEEVQSRIVLSGGSTHTGSVESGDGSQATPPTSGDDGSTVNPGQGATVIPPADTANKTSFELDIKKDAGTDEFDYKKDNKIATFTAKGDHAFSVVKQDKNEIWRTDKETEYATEVVLNGKGQKEKIVTIYLTNNTTKSYKKDGQNKPWNEYTGELPSADSAKSEVLGFELDIKSDDIKSDDYHFDVEKSYGRDLYIITFKAVVECSSVKVDDKEVWKHDASNSDDVNPRTVTFCKDKNRVRIHFGDHTIVYKKVNDKWIDTADLKATSTNSTSGQASTPSSGGTEKTSGGSGDGSQGTTQPEAGANQNPEETSQ</sequence>
<protein>
    <recommendedName>
        <fullName evidence="5">SfiI-subtelomeric related protein family member</fullName>
    </recommendedName>
</protein>
<organism evidence="3 4">
    <name type="scientific">Theileria orientalis</name>
    <dbReference type="NCBI Taxonomy" id="68886"/>
    <lineage>
        <taxon>Eukaryota</taxon>
        <taxon>Sar</taxon>
        <taxon>Alveolata</taxon>
        <taxon>Apicomplexa</taxon>
        <taxon>Aconoidasida</taxon>
        <taxon>Piroplasmida</taxon>
        <taxon>Theileriidae</taxon>
        <taxon>Theileria</taxon>
    </lineage>
</organism>
<feature type="region of interest" description="Disordered" evidence="1">
    <location>
        <begin position="660"/>
        <end position="707"/>
    </location>
</feature>